<keyword evidence="1" id="KW-0671">Queuosine biosynthesis</keyword>
<evidence type="ECO:0000313" key="2">
    <source>
        <dbReference type="EMBL" id="AMS42470.1"/>
    </source>
</evidence>
<dbReference type="AlphaFoldDB" id="A0AAC8YQ68"/>
<organism evidence="2 4">
    <name type="scientific">Aminobacter aminovorans</name>
    <name type="common">Chelatobacter heintzii</name>
    <dbReference type="NCBI Taxonomy" id="83263"/>
    <lineage>
        <taxon>Bacteria</taxon>
        <taxon>Pseudomonadati</taxon>
        <taxon>Pseudomonadota</taxon>
        <taxon>Alphaproteobacteria</taxon>
        <taxon>Hyphomicrobiales</taxon>
        <taxon>Phyllobacteriaceae</taxon>
        <taxon>Aminobacter</taxon>
    </lineage>
</organism>
<proteinExistence type="predicted"/>
<evidence type="ECO:0000256" key="1">
    <source>
        <dbReference type="ARBA" id="ARBA00022785"/>
    </source>
</evidence>
<protein>
    <submittedName>
        <fullName evidence="3">7-cyano-7-deazaguanine synthase in queuosine biosynthesis</fullName>
    </submittedName>
</protein>
<evidence type="ECO:0000313" key="4">
    <source>
        <dbReference type="Proteomes" id="UP000075755"/>
    </source>
</evidence>
<dbReference type="Proteomes" id="UP000075755">
    <property type="component" value="Chromosome"/>
</dbReference>
<dbReference type="InterPro" id="IPR014729">
    <property type="entry name" value="Rossmann-like_a/b/a_fold"/>
</dbReference>
<dbReference type="InterPro" id="IPR018317">
    <property type="entry name" value="QueC"/>
</dbReference>
<reference evidence="2 4" key="1">
    <citation type="submission" date="2016-03" db="EMBL/GenBank/DDBJ databases">
        <title>Complete genome of Aminobacter aminovorans KCTC 2477.</title>
        <authorList>
            <person name="Kim K.M."/>
        </authorList>
    </citation>
    <scope>NUCLEOTIDE SEQUENCE [LARGE SCALE GENOMIC DNA]</scope>
    <source>
        <strain evidence="2 4">KCTC 2477</strain>
    </source>
</reference>
<evidence type="ECO:0000313" key="5">
    <source>
        <dbReference type="Proteomes" id="UP000577697"/>
    </source>
</evidence>
<reference evidence="3 5" key="2">
    <citation type="submission" date="2020-08" db="EMBL/GenBank/DDBJ databases">
        <title>Genomic Encyclopedia of Type Strains, Phase IV (KMG-IV): sequencing the most valuable type-strain genomes for metagenomic binning, comparative biology and taxonomic classification.</title>
        <authorList>
            <person name="Goeker M."/>
        </authorList>
    </citation>
    <scope>NUCLEOTIDE SEQUENCE [LARGE SCALE GENOMIC DNA]</scope>
    <source>
        <strain evidence="3 5">DSM 10368</strain>
    </source>
</reference>
<keyword evidence="5" id="KW-1185">Reference proteome</keyword>
<dbReference type="EMBL" id="CP015005">
    <property type="protein sequence ID" value="AMS42470.1"/>
    <property type="molecule type" value="Genomic_DNA"/>
</dbReference>
<dbReference type="SUPFAM" id="SSF52402">
    <property type="entry name" value="Adenine nucleotide alpha hydrolases-like"/>
    <property type="match status" value="1"/>
</dbReference>
<accession>A0AAC8YQ68</accession>
<evidence type="ECO:0000313" key="3">
    <source>
        <dbReference type="EMBL" id="MBB3707808.1"/>
    </source>
</evidence>
<sequence length="620" mass="69243">MKQFEFACGGASFTCAYADVQRLTLDVQGANRNVNLRISDISRSMLGNVPDLLLDLLEIAAYIYCADQRASRGSEKLTLAGSSWRRSMHFTIPVRYPEIWSGAELNSALHETLSFLSDDSYHFSFVAAADPFVEKMAYFDGLLDGVVEADEIALFSGGIDSFAGAVETIVDHGRKVVLVGHHSAPKVFSIQKELIAKLGEAGHANSLFYVSVNITNTGVEAIESTQRSRSFLYASLAFVVARMFGKNAITFFENGIVSFNLPIARDVLGSRATRTTHPKVIRGFERIFSLLAGERIDVRTPYIWLTKKEVVERILDNSFGHLLPRTVSCAHPRSWTTSVRHCGACSQCIDRRFAVLAADAGDLEPATDYAIDLLTGDRSLDEKIRMPVAYVKFCQTILDSGKTQFMVNNPQVASALNYFPDLSCDLALDQIWDMHHRHAAGILSVLEGGLRQYSSALARNTLPPGSLLSLCFSRTHIEAPPLEDYDRQLGEFMDRLAQPVCEFAVDLDAKRIWFRGDYYLDGANFRLVAALIENHRSAKARLVEVPFTRTVKLAEKLEIDEDSLRQQVNRLRNEVANRLAVDQGIVFQINDFIENRQREGYRLAPALREVTRADLSRADH</sequence>
<dbReference type="Gene3D" id="3.40.50.620">
    <property type="entry name" value="HUPs"/>
    <property type="match status" value="1"/>
</dbReference>
<dbReference type="GO" id="GO:0008616">
    <property type="term" value="P:tRNA queuosine(34) biosynthetic process"/>
    <property type="evidence" value="ECO:0007669"/>
    <property type="project" value="UniProtKB-KW"/>
</dbReference>
<dbReference type="EMBL" id="JACICB010000015">
    <property type="protein sequence ID" value="MBB3707808.1"/>
    <property type="molecule type" value="Genomic_DNA"/>
</dbReference>
<dbReference type="KEGG" id="aak:AA2016_3548"/>
<dbReference type="Pfam" id="PF06508">
    <property type="entry name" value="QueC"/>
    <property type="match status" value="1"/>
</dbReference>
<name>A0AAC8YQ68_AMIAI</name>
<dbReference type="Proteomes" id="UP000577697">
    <property type="component" value="Unassembled WGS sequence"/>
</dbReference>
<dbReference type="RefSeq" id="WP_067961944.1">
    <property type="nucleotide sequence ID" value="NZ_CP015005.1"/>
</dbReference>
<gene>
    <name evidence="2" type="ORF">AA2016_3548</name>
    <name evidence="3" type="ORF">FHS67_004141</name>
</gene>